<accession>A0A173MUH9</accession>
<gene>
    <name evidence="1" type="ORF">YHS_03200</name>
</gene>
<evidence type="ECO:0000313" key="1">
    <source>
        <dbReference type="EMBL" id="ATQ82913.1"/>
    </source>
</evidence>
<dbReference type="InterPro" id="IPR036412">
    <property type="entry name" value="HAD-like_sf"/>
</dbReference>
<dbReference type="EMBL" id="CP024176">
    <property type="protein sequence ID" value="ATQ82913.1"/>
    <property type="molecule type" value="Genomic_DNA"/>
</dbReference>
<reference evidence="1" key="1">
    <citation type="submission" date="2017-11" db="EMBL/GenBank/DDBJ databases">
        <title>Complete Genome Sequence from Moraxella oslensis YHS isolated from human skin.</title>
        <authorList>
            <person name="Lee K."/>
            <person name="Lim J.Y."/>
            <person name="Hwang I."/>
        </authorList>
    </citation>
    <scope>NUCLEOTIDE SEQUENCE</scope>
    <source>
        <strain evidence="1">YHS</strain>
    </source>
</reference>
<name>A0A173MUH9_FAUOS</name>
<dbReference type="SUPFAM" id="SSF56784">
    <property type="entry name" value="HAD-like"/>
    <property type="match status" value="1"/>
</dbReference>
<sequence length="123" mass="14284">MKRLIFDLDDTLCTTQNGDYANAQPITEVVEKLREYHRQGFTIVINTSRNMRTYQGNIGAINKNTLPIILDWLVRHEIPYDELYVGKPWCGFEGFYVDDKAIRPDELVKLSYAEICQLLDLTP</sequence>
<proteinExistence type="predicted"/>
<dbReference type="Gene3D" id="3.40.50.1000">
    <property type="entry name" value="HAD superfamily/HAD-like"/>
    <property type="match status" value="1"/>
</dbReference>
<dbReference type="InterPro" id="IPR010039">
    <property type="entry name" value="EcbF_BcbF"/>
</dbReference>
<organism evidence="1">
    <name type="scientific">Faucicola osloensis</name>
    <name type="common">Moraxella osloensis</name>
    <dbReference type="NCBI Taxonomy" id="34062"/>
    <lineage>
        <taxon>Bacteria</taxon>
        <taxon>Pseudomonadati</taxon>
        <taxon>Pseudomonadota</taxon>
        <taxon>Gammaproteobacteria</taxon>
        <taxon>Moraxellales</taxon>
        <taxon>Moraxellaceae</taxon>
        <taxon>Faucicola</taxon>
    </lineage>
</organism>
<dbReference type="AlphaFoldDB" id="A0A173MUH9"/>
<dbReference type="NCBIfam" id="TIGR01689">
    <property type="entry name" value="EcbF-BcbF"/>
    <property type="match status" value="1"/>
</dbReference>
<dbReference type="InterPro" id="IPR023214">
    <property type="entry name" value="HAD_sf"/>
</dbReference>
<protein>
    <submittedName>
        <fullName evidence="1">Capsular biosynthesis protein</fullName>
    </submittedName>
</protein>